<keyword evidence="2" id="KW-0472">Membrane</keyword>
<evidence type="ECO:0000313" key="3">
    <source>
        <dbReference type="EMBL" id="KAF1992193.1"/>
    </source>
</evidence>
<evidence type="ECO:0000256" key="1">
    <source>
        <dbReference type="SAM" id="MobiDB-lite"/>
    </source>
</evidence>
<feature type="region of interest" description="Disordered" evidence="1">
    <location>
        <begin position="58"/>
        <end position="108"/>
    </location>
</feature>
<keyword evidence="4" id="KW-1185">Reference proteome</keyword>
<name>A0A6G1HG87_9PEZI</name>
<protein>
    <submittedName>
        <fullName evidence="3">Uncharacterized protein</fullName>
    </submittedName>
</protein>
<evidence type="ECO:0000313" key="4">
    <source>
        <dbReference type="Proteomes" id="UP000800041"/>
    </source>
</evidence>
<evidence type="ECO:0000256" key="2">
    <source>
        <dbReference type="SAM" id="Phobius"/>
    </source>
</evidence>
<dbReference type="AlphaFoldDB" id="A0A6G1HG87"/>
<gene>
    <name evidence="3" type="ORF">K402DRAFT_645</name>
</gene>
<keyword evidence="2" id="KW-0812">Transmembrane</keyword>
<accession>A0A6G1HG87</accession>
<dbReference type="EMBL" id="ML977137">
    <property type="protein sequence ID" value="KAF1992193.1"/>
    <property type="molecule type" value="Genomic_DNA"/>
</dbReference>
<organism evidence="3 4">
    <name type="scientific">Aulographum hederae CBS 113979</name>
    <dbReference type="NCBI Taxonomy" id="1176131"/>
    <lineage>
        <taxon>Eukaryota</taxon>
        <taxon>Fungi</taxon>
        <taxon>Dikarya</taxon>
        <taxon>Ascomycota</taxon>
        <taxon>Pezizomycotina</taxon>
        <taxon>Dothideomycetes</taxon>
        <taxon>Pleosporomycetidae</taxon>
        <taxon>Aulographales</taxon>
        <taxon>Aulographaceae</taxon>
    </lineage>
</organism>
<feature type="compositionally biased region" description="Basic residues" evidence="1">
    <location>
        <begin position="79"/>
        <end position="100"/>
    </location>
</feature>
<keyword evidence="2" id="KW-1133">Transmembrane helix</keyword>
<feature type="transmembrane region" description="Helical" evidence="2">
    <location>
        <begin position="36"/>
        <end position="53"/>
    </location>
</feature>
<dbReference type="Proteomes" id="UP000800041">
    <property type="component" value="Unassembled WGS sequence"/>
</dbReference>
<proteinExistence type="predicted"/>
<sequence>MSGLLKELSKGTFTTIPPLITLFTIWKTSPYTTMEFANLTPLTILLLTTFLIFPNKPTQNKTQLPQNAIPTPHRPLGPPRRHHSRPIRQRHSQRPHRPQRRILPPPPLRLPGLHGLLRAMPHGRQLAGPLPQPGPGSSQHCVLCEDQQGRHLLAVHQLGLLG</sequence>
<feature type="compositionally biased region" description="Polar residues" evidence="1">
    <location>
        <begin position="58"/>
        <end position="69"/>
    </location>
</feature>
<reference evidence="3" key="1">
    <citation type="journal article" date="2020" name="Stud. Mycol.">
        <title>101 Dothideomycetes genomes: a test case for predicting lifestyles and emergence of pathogens.</title>
        <authorList>
            <person name="Haridas S."/>
            <person name="Albert R."/>
            <person name="Binder M."/>
            <person name="Bloem J."/>
            <person name="Labutti K."/>
            <person name="Salamov A."/>
            <person name="Andreopoulos B."/>
            <person name="Baker S."/>
            <person name="Barry K."/>
            <person name="Bills G."/>
            <person name="Bluhm B."/>
            <person name="Cannon C."/>
            <person name="Castanera R."/>
            <person name="Culley D."/>
            <person name="Daum C."/>
            <person name="Ezra D."/>
            <person name="Gonzalez J."/>
            <person name="Henrissat B."/>
            <person name="Kuo A."/>
            <person name="Liang C."/>
            <person name="Lipzen A."/>
            <person name="Lutzoni F."/>
            <person name="Magnuson J."/>
            <person name="Mondo S."/>
            <person name="Nolan M."/>
            <person name="Ohm R."/>
            <person name="Pangilinan J."/>
            <person name="Park H.-J."/>
            <person name="Ramirez L."/>
            <person name="Alfaro M."/>
            <person name="Sun H."/>
            <person name="Tritt A."/>
            <person name="Yoshinaga Y."/>
            <person name="Zwiers L.-H."/>
            <person name="Turgeon B."/>
            <person name="Goodwin S."/>
            <person name="Spatafora J."/>
            <person name="Crous P."/>
            <person name="Grigoriev I."/>
        </authorList>
    </citation>
    <scope>NUCLEOTIDE SEQUENCE</scope>
    <source>
        <strain evidence="3">CBS 113979</strain>
    </source>
</reference>